<dbReference type="EMBL" id="BDGG01000004">
    <property type="protein sequence ID" value="GAU97308.1"/>
    <property type="molecule type" value="Genomic_DNA"/>
</dbReference>
<keyword evidence="2" id="KW-1185">Reference proteome</keyword>
<name>A0A1D1VFQ7_RAMVA</name>
<proteinExistence type="predicted"/>
<gene>
    <name evidence="1" type="primary">RvY_08628-1</name>
    <name evidence="1" type="synonym">RvY_08628.1</name>
    <name evidence="1" type="ORF">RvY_08628</name>
</gene>
<organism evidence="1 2">
    <name type="scientific">Ramazzottius varieornatus</name>
    <name type="common">Water bear</name>
    <name type="synonym">Tardigrade</name>
    <dbReference type="NCBI Taxonomy" id="947166"/>
    <lineage>
        <taxon>Eukaryota</taxon>
        <taxon>Metazoa</taxon>
        <taxon>Ecdysozoa</taxon>
        <taxon>Tardigrada</taxon>
        <taxon>Eutardigrada</taxon>
        <taxon>Parachela</taxon>
        <taxon>Hypsibioidea</taxon>
        <taxon>Ramazzottiidae</taxon>
        <taxon>Ramazzottius</taxon>
    </lineage>
</organism>
<accession>A0A1D1VFQ7</accession>
<reference evidence="1 2" key="1">
    <citation type="journal article" date="2016" name="Nat. Commun.">
        <title>Extremotolerant tardigrade genome and improved radiotolerance of human cultured cells by tardigrade-unique protein.</title>
        <authorList>
            <person name="Hashimoto T."/>
            <person name="Horikawa D.D."/>
            <person name="Saito Y."/>
            <person name="Kuwahara H."/>
            <person name="Kozuka-Hata H."/>
            <person name="Shin-I T."/>
            <person name="Minakuchi Y."/>
            <person name="Ohishi K."/>
            <person name="Motoyama A."/>
            <person name="Aizu T."/>
            <person name="Enomoto A."/>
            <person name="Kondo K."/>
            <person name="Tanaka S."/>
            <person name="Hara Y."/>
            <person name="Koshikawa S."/>
            <person name="Sagara H."/>
            <person name="Miura T."/>
            <person name="Yokobori S."/>
            <person name="Miyagawa K."/>
            <person name="Suzuki Y."/>
            <person name="Kubo T."/>
            <person name="Oyama M."/>
            <person name="Kohara Y."/>
            <person name="Fujiyama A."/>
            <person name="Arakawa K."/>
            <person name="Katayama T."/>
            <person name="Toyoda A."/>
            <person name="Kunieda T."/>
        </authorList>
    </citation>
    <scope>NUCLEOTIDE SEQUENCE [LARGE SCALE GENOMIC DNA]</scope>
    <source>
        <strain evidence="1 2">YOKOZUNA-1</strain>
    </source>
</reference>
<dbReference type="Proteomes" id="UP000186922">
    <property type="component" value="Unassembled WGS sequence"/>
</dbReference>
<evidence type="ECO:0000313" key="1">
    <source>
        <dbReference type="EMBL" id="GAU97308.1"/>
    </source>
</evidence>
<comment type="caution">
    <text evidence="1">The sequence shown here is derived from an EMBL/GenBank/DDBJ whole genome shotgun (WGS) entry which is preliminary data.</text>
</comment>
<dbReference type="AlphaFoldDB" id="A0A1D1VFQ7"/>
<protein>
    <submittedName>
        <fullName evidence="1">Uncharacterized protein</fullName>
    </submittedName>
</protein>
<sequence length="85" mass="9221">MDLPAGHMIPLETNRLPAVSKRHSSSLMMNLHSTAKEKETSRTLWEEDGAIAKLALPTFAALAAAVHIGRVAPFLRGSLRAAFNQ</sequence>
<evidence type="ECO:0000313" key="2">
    <source>
        <dbReference type="Proteomes" id="UP000186922"/>
    </source>
</evidence>